<dbReference type="Proteomes" id="UP000647860">
    <property type="component" value="Unassembled WGS sequence"/>
</dbReference>
<reference evidence="1 2" key="1">
    <citation type="submission" date="2021-01" db="EMBL/GenBank/DDBJ databases">
        <title>Whole genome shotgun sequence of Verrucosispora gifhornensis NBRC 16317.</title>
        <authorList>
            <person name="Komaki H."/>
            <person name="Tamura T."/>
        </authorList>
    </citation>
    <scope>NUCLEOTIDE SEQUENCE [LARGE SCALE GENOMIC DNA]</scope>
    <source>
        <strain evidence="1 2">NBRC 16317</strain>
    </source>
</reference>
<sequence>MTEIGLTIETAGEALVLRSGGDSRVSARITAEALLGHPGRTAVLSTPEVTRRADLFDWLPAVLTEHLGGSAGGVTLVALGDYAATASVVDRAQELADWIGQNVVVPVPALGTESPQSATWVLCEPGRPARDLPDVPAGAVWRTPAGHTLVLATGFTEDGRPAPAR</sequence>
<keyword evidence="2" id="KW-1185">Reference proteome</keyword>
<evidence type="ECO:0000313" key="1">
    <source>
        <dbReference type="EMBL" id="GIJ18114.1"/>
    </source>
</evidence>
<dbReference type="RefSeq" id="WP_204292498.1">
    <property type="nucleotide sequence ID" value="NZ_BAAAGZ010000028.1"/>
</dbReference>
<evidence type="ECO:0000313" key="2">
    <source>
        <dbReference type="Proteomes" id="UP000647860"/>
    </source>
</evidence>
<proteinExistence type="predicted"/>
<dbReference type="EMBL" id="BOPA01000036">
    <property type="protein sequence ID" value="GIJ18114.1"/>
    <property type="molecule type" value="Genomic_DNA"/>
</dbReference>
<accession>A0ABQ4IJM8</accession>
<gene>
    <name evidence="1" type="ORF">Vgi01_47980</name>
</gene>
<protein>
    <submittedName>
        <fullName evidence="1">Uncharacterized protein</fullName>
    </submittedName>
</protein>
<comment type="caution">
    <text evidence="1">The sequence shown here is derived from an EMBL/GenBank/DDBJ whole genome shotgun (WGS) entry which is preliminary data.</text>
</comment>
<name>A0ABQ4IJM8_9ACTN</name>
<organism evidence="1 2">
    <name type="scientific">Micromonospora gifhornensis</name>
    <dbReference type="NCBI Taxonomy" id="84594"/>
    <lineage>
        <taxon>Bacteria</taxon>
        <taxon>Bacillati</taxon>
        <taxon>Actinomycetota</taxon>
        <taxon>Actinomycetes</taxon>
        <taxon>Micromonosporales</taxon>
        <taxon>Micromonosporaceae</taxon>
        <taxon>Micromonospora</taxon>
    </lineage>
</organism>